<organism evidence="1 2">
    <name type="scientific">Actomonas aquatica</name>
    <dbReference type="NCBI Taxonomy" id="2866162"/>
    <lineage>
        <taxon>Bacteria</taxon>
        <taxon>Pseudomonadati</taxon>
        <taxon>Verrucomicrobiota</taxon>
        <taxon>Opitutia</taxon>
        <taxon>Opitutales</taxon>
        <taxon>Opitutaceae</taxon>
        <taxon>Actomonas</taxon>
    </lineage>
</organism>
<proteinExistence type="predicted"/>
<protein>
    <recommendedName>
        <fullName evidence="3">AsmA domain-containing protein</fullName>
    </recommendedName>
</protein>
<dbReference type="Proteomes" id="UP000738431">
    <property type="component" value="Chromosome"/>
</dbReference>
<name>A0ABZ1C7T1_9BACT</name>
<reference evidence="1 2" key="1">
    <citation type="submission" date="2023-12" db="EMBL/GenBank/DDBJ databases">
        <title>Description of an unclassified Opitutus bacterium of Verrucomicrobiota.</title>
        <authorList>
            <person name="Zhang D.-F."/>
        </authorList>
    </citation>
    <scope>NUCLEOTIDE SEQUENCE [LARGE SCALE GENOMIC DNA]</scope>
    <source>
        <strain evidence="1 2">WL0086</strain>
    </source>
</reference>
<evidence type="ECO:0000313" key="2">
    <source>
        <dbReference type="Proteomes" id="UP000738431"/>
    </source>
</evidence>
<evidence type="ECO:0008006" key="3">
    <source>
        <dbReference type="Google" id="ProtNLM"/>
    </source>
</evidence>
<gene>
    <name evidence="1" type="ORF">K1X11_023360</name>
</gene>
<sequence length="999" mass="105436">MTRRRGILIGIALLAVVAVVLVALAFNSSLQTRVARSILADQPGLDASLEQVDIGWSTVRVDNLLLRQDGVVLRVPQVEAELPLWRLAFNDVRVGRLVAHDWELQIEPGATPVARTETTYPPEPATATADWSAGLRGFAQLLATSDGAVTVSPLNQILEALSLPVDVALGGVDLSGRARWRDIGPGADGHAQVKVQGGGLAAGAQGNFTLLVEAQGARASSAGIQSLTIDARIAVTMEDARTVGAVGLAADLAGRREDRTEPDRFTLEAELSHLGEAPRASVALRDERVQLLNLELTQTAGAEGLAGTWAVGFDHESAGSLMLGQLLPEFALRGEGELSASSDLSTGAIAGELHYTMRDLDMVQPELSAIGEVRGQIGFDLNLRENNLRCTRFTATLEGAAPVLSFRLLQGVEVAHDTHEVRVMQPEEPVFALDLMGLPTAWAQPWLEPMVLDAQAIQGTLVGLVTGHGLRLVTSEDVTVRGLVVAEDGRTLLEGIDLNLSVGAEVTGDGWQVELDRLEVSDADGYLGLLSARGGQLRRENQVLKLAGHFESDLRVLQRVPLAAGSLALETGRVSGELGLGLEERVSLAAAISVTNLTLADGQALPEMQLDGRVDLLPDGGLEAHLPMRFTQDDRISDLTLNMSAKPSAEGWLAEGSLTGPRAYVSDLQGLGLIVAAAPEAPGAEASPAGPDQTDSTRPIWAGWQGTFKTAVGELTLPNGMVLENVRGDIVLDALEVKLDSVSAQVGSGGSVTMQGGLDFDANRPATYAATGAISAESVDVGALLRVIDPTQLPTLEGRLNLTAQLNSAASDLQDLMDQASLEARVTSAGGVLRALQVDVEQYLQTGRTLAAVGGLFAALSGNETLGRRAQRLQTLTTVAERLAAVSFDQLNLEVNRAPGGNMVLRDLAVISPGLRLLGNGSIRYSEDMSWWTAPLALTLQLAAREDVGDMLARLNLVESEADALGYRPLVQAINLDGSLAHVGTAELGRLLSRALDLR</sequence>
<keyword evidence="2" id="KW-1185">Reference proteome</keyword>
<dbReference type="RefSeq" id="WP_221030082.1">
    <property type="nucleotide sequence ID" value="NZ_CP139781.1"/>
</dbReference>
<dbReference type="EMBL" id="CP139781">
    <property type="protein sequence ID" value="WRQ87761.1"/>
    <property type="molecule type" value="Genomic_DNA"/>
</dbReference>
<evidence type="ECO:0000313" key="1">
    <source>
        <dbReference type="EMBL" id="WRQ87761.1"/>
    </source>
</evidence>
<accession>A0ABZ1C7T1</accession>